<name>A0A9D4IRG9_DREPO</name>
<keyword evidence="2" id="KW-1185">Reference proteome</keyword>
<proteinExistence type="predicted"/>
<evidence type="ECO:0000313" key="2">
    <source>
        <dbReference type="Proteomes" id="UP000828390"/>
    </source>
</evidence>
<organism evidence="1 2">
    <name type="scientific">Dreissena polymorpha</name>
    <name type="common">Zebra mussel</name>
    <name type="synonym">Mytilus polymorpha</name>
    <dbReference type="NCBI Taxonomy" id="45954"/>
    <lineage>
        <taxon>Eukaryota</taxon>
        <taxon>Metazoa</taxon>
        <taxon>Spiralia</taxon>
        <taxon>Lophotrochozoa</taxon>
        <taxon>Mollusca</taxon>
        <taxon>Bivalvia</taxon>
        <taxon>Autobranchia</taxon>
        <taxon>Heteroconchia</taxon>
        <taxon>Euheterodonta</taxon>
        <taxon>Imparidentia</taxon>
        <taxon>Neoheterodontei</taxon>
        <taxon>Myida</taxon>
        <taxon>Dreissenoidea</taxon>
        <taxon>Dreissenidae</taxon>
        <taxon>Dreissena</taxon>
    </lineage>
</organism>
<sequence length="54" mass="6098">MLAVGDGNHKTAKEPVRTAIRLACPHFNFSPPGEFVLWIHNTNSANDRTFYQNL</sequence>
<evidence type="ECO:0000313" key="1">
    <source>
        <dbReference type="EMBL" id="KAH3782302.1"/>
    </source>
</evidence>
<reference evidence="1" key="2">
    <citation type="submission" date="2020-11" db="EMBL/GenBank/DDBJ databases">
        <authorList>
            <person name="McCartney M.A."/>
            <person name="Auch B."/>
            <person name="Kono T."/>
            <person name="Mallez S."/>
            <person name="Becker A."/>
            <person name="Gohl D.M."/>
            <person name="Silverstein K.A.T."/>
            <person name="Koren S."/>
            <person name="Bechman K.B."/>
            <person name="Herman A."/>
            <person name="Abrahante J.E."/>
            <person name="Garbe J."/>
        </authorList>
    </citation>
    <scope>NUCLEOTIDE SEQUENCE</scope>
    <source>
        <strain evidence="1">Duluth1</strain>
        <tissue evidence="1">Whole animal</tissue>
    </source>
</reference>
<dbReference type="Proteomes" id="UP000828390">
    <property type="component" value="Unassembled WGS sequence"/>
</dbReference>
<gene>
    <name evidence="1" type="ORF">DPMN_160216</name>
</gene>
<comment type="caution">
    <text evidence="1">The sequence shown here is derived from an EMBL/GenBank/DDBJ whole genome shotgun (WGS) entry which is preliminary data.</text>
</comment>
<dbReference type="AlphaFoldDB" id="A0A9D4IRG9"/>
<dbReference type="EMBL" id="JAIWYP010000008">
    <property type="protein sequence ID" value="KAH3782302.1"/>
    <property type="molecule type" value="Genomic_DNA"/>
</dbReference>
<protein>
    <submittedName>
        <fullName evidence="1">Uncharacterized protein</fullName>
    </submittedName>
</protein>
<accession>A0A9D4IRG9</accession>
<reference evidence="1" key="1">
    <citation type="journal article" date="2019" name="bioRxiv">
        <title>The Genome of the Zebra Mussel, Dreissena polymorpha: A Resource for Invasive Species Research.</title>
        <authorList>
            <person name="McCartney M.A."/>
            <person name="Auch B."/>
            <person name="Kono T."/>
            <person name="Mallez S."/>
            <person name="Zhang Y."/>
            <person name="Obille A."/>
            <person name="Becker A."/>
            <person name="Abrahante J.E."/>
            <person name="Garbe J."/>
            <person name="Badalamenti J.P."/>
            <person name="Herman A."/>
            <person name="Mangelson H."/>
            <person name="Liachko I."/>
            <person name="Sullivan S."/>
            <person name="Sone E.D."/>
            <person name="Koren S."/>
            <person name="Silverstein K.A.T."/>
            <person name="Beckman K.B."/>
            <person name="Gohl D.M."/>
        </authorList>
    </citation>
    <scope>NUCLEOTIDE SEQUENCE</scope>
    <source>
        <strain evidence="1">Duluth1</strain>
        <tissue evidence="1">Whole animal</tissue>
    </source>
</reference>